<keyword evidence="3" id="KW-0472">Membrane</keyword>
<keyword evidence="3" id="KW-1133">Transmembrane helix</keyword>
<dbReference type="InterPro" id="IPR033122">
    <property type="entry name" value="LETM1-like_RBD"/>
</dbReference>
<evidence type="ECO:0000313" key="6">
    <source>
        <dbReference type="Proteomes" id="UP001302745"/>
    </source>
</evidence>
<keyword evidence="1" id="KW-0496">Mitochondrion</keyword>
<evidence type="ECO:0000256" key="2">
    <source>
        <dbReference type="SAM" id="MobiDB-lite"/>
    </source>
</evidence>
<accession>A0AAN6VMQ3</accession>
<feature type="region of interest" description="Disordered" evidence="2">
    <location>
        <begin position="46"/>
        <end position="84"/>
    </location>
</feature>
<reference evidence="5" key="1">
    <citation type="journal article" date="2023" name="Mol. Phylogenet. Evol.">
        <title>Genome-scale phylogeny and comparative genomics of the fungal order Sordariales.</title>
        <authorList>
            <person name="Hensen N."/>
            <person name="Bonometti L."/>
            <person name="Westerberg I."/>
            <person name="Brannstrom I.O."/>
            <person name="Guillou S."/>
            <person name="Cros-Aarteil S."/>
            <person name="Calhoun S."/>
            <person name="Haridas S."/>
            <person name="Kuo A."/>
            <person name="Mondo S."/>
            <person name="Pangilinan J."/>
            <person name="Riley R."/>
            <person name="LaButti K."/>
            <person name="Andreopoulos B."/>
            <person name="Lipzen A."/>
            <person name="Chen C."/>
            <person name="Yan M."/>
            <person name="Daum C."/>
            <person name="Ng V."/>
            <person name="Clum A."/>
            <person name="Steindorff A."/>
            <person name="Ohm R.A."/>
            <person name="Martin F."/>
            <person name="Silar P."/>
            <person name="Natvig D.O."/>
            <person name="Lalanne C."/>
            <person name="Gautier V."/>
            <person name="Ament-Velasquez S.L."/>
            <person name="Kruys A."/>
            <person name="Hutchinson M.I."/>
            <person name="Powell A.J."/>
            <person name="Barry K."/>
            <person name="Miller A.N."/>
            <person name="Grigoriev I.V."/>
            <person name="Debuchy R."/>
            <person name="Gladieux P."/>
            <person name="Hiltunen Thoren M."/>
            <person name="Johannesson H."/>
        </authorList>
    </citation>
    <scope>NUCLEOTIDE SEQUENCE</scope>
    <source>
        <strain evidence="5">CBS 538.74</strain>
    </source>
</reference>
<dbReference type="Proteomes" id="UP001302745">
    <property type="component" value="Unassembled WGS sequence"/>
</dbReference>
<evidence type="ECO:0000259" key="4">
    <source>
        <dbReference type="PROSITE" id="PS51758"/>
    </source>
</evidence>
<name>A0AAN6VMQ3_9PEZI</name>
<evidence type="ECO:0000256" key="3">
    <source>
        <dbReference type="SAM" id="Phobius"/>
    </source>
</evidence>
<feature type="compositionally biased region" description="Pro residues" evidence="2">
    <location>
        <begin position="71"/>
        <end position="82"/>
    </location>
</feature>
<proteinExistence type="predicted"/>
<sequence length="337" mass="37160">MPGDYIDKILRDMEWDDTRADGSTELGRLVTLGLAKKLLLGLAQTPTTTSLHPDSRHDHRRLQPHPRPLRDQPPPLTLPPALPKDTATLSKAKLSHVFASGVAYLKFYKTGIKHIYTNTRLLYSSSSTTNPDTLAHRPDPSTRAHLHLRLRWRHDVRRLPLFALILVVCGEFTPLVVLALPGAVPLPCRIPRQVEKLLGRVEGRRREGRDEVGAAVAATTGGAVEPSVVAWGKILGLPSHAWTPGFVLASRVERRLRFLAVDDGLLVQSSGAKGLVAEEVRLACADRGVDVLGRGEDELRAVLGLWLRSTDARRLGEEGREKAVRRLLLAKDSEWAA</sequence>
<evidence type="ECO:0000256" key="1">
    <source>
        <dbReference type="PROSITE-ProRule" id="PRU01094"/>
    </source>
</evidence>
<keyword evidence="3" id="KW-0812">Transmembrane</keyword>
<protein>
    <recommendedName>
        <fullName evidence="4">Letm1 RBD domain-containing protein</fullName>
    </recommendedName>
</protein>
<keyword evidence="6" id="KW-1185">Reference proteome</keyword>
<dbReference type="EMBL" id="MU856913">
    <property type="protein sequence ID" value="KAK4154408.1"/>
    <property type="molecule type" value="Genomic_DNA"/>
</dbReference>
<feature type="domain" description="Letm1 RBD" evidence="4">
    <location>
        <begin position="155"/>
        <end position="337"/>
    </location>
</feature>
<feature type="transmembrane region" description="Helical" evidence="3">
    <location>
        <begin position="159"/>
        <end position="184"/>
    </location>
</feature>
<dbReference type="AlphaFoldDB" id="A0AAN6VMQ3"/>
<gene>
    <name evidence="5" type="ORF">C8A00DRAFT_32837</name>
</gene>
<reference evidence="5" key="2">
    <citation type="submission" date="2023-05" db="EMBL/GenBank/DDBJ databases">
        <authorList>
            <consortium name="Lawrence Berkeley National Laboratory"/>
            <person name="Steindorff A."/>
            <person name="Hensen N."/>
            <person name="Bonometti L."/>
            <person name="Westerberg I."/>
            <person name="Brannstrom I.O."/>
            <person name="Guillou S."/>
            <person name="Cros-Aarteil S."/>
            <person name="Calhoun S."/>
            <person name="Haridas S."/>
            <person name="Kuo A."/>
            <person name="Mondo S."/>
            <person name="Pangilinan J."/>
            <person name="Riley R."/>
            <person name="Labutti K."/>
            <person name="Andreopoulos B."/>
            <person name="Lipzen A."/>
            <person name="Chen C."/>
            <person name="Yanf M."/>
            <person name="Daum C."/>
            <person name="Ng V."/>
            <person name="Clum A."/>
            <person name="Ohm R."/>
            <person name="Martin F."/>
            <person name="Silar P."/>
            <person name="Natvig D."/>
            <person name="Lalanne C."/>
            <person name="Gautier V."/>
            <person name="Ament-Velasquez S.L."/>
            <person name="Kruys A."/>
            <person name="Hutchinson M.I."/>
            <person name="Powell A.J."/>
            <person name="Barry K."/>
            <person name="Miller A.N."/>
            <person name="Grigoriev I.V."/>
            <person name="Debuchy R."/>
            <person name="Gladieux P."/>
            <person name="Thoren M.H."/>
            <person name="Johannesson H."/>
        </authorList>
    </citation>
    <scope>NUCLEOTIDE SEQUENCE</scope>
    <source>
        <strain evidence="5">CBS 538.74</strain>
    </source>
</reference>
<dbReference type="Pfam" id="PF07766">
    <property type="entry name" value="LETM1_RBD"/>
    <property type="match status" value="1"/>
</dbReference>
<dbReference type="PROSITE" id="PS51758">
    <property type="entry name" value="LETM1_RBD"/>
    <property type="match status" value="1"/>
</dbReference>
<dbReference type="GO" id="GO:0043022">
    <property type="term" value="F:ribosome binding"/>
    <property type="evidence" value="ECO:0007669"/>
    <property type="project" value="InterPro"/>
</dbReference>
<evidence type="ECO:0000313" key="5">
    <source>
        <dbReference type="EMBL" id="KAK4154408.1"/>
    </source>
</evidence>
<comment type="caution">
    <text evidence="5">The sequence shown here is derived from an EMBL/GenBank/DDBJ whole genome shotgun (WGS) entry which is preliminary data.</text>
</comment>
<organism evidence="5 6">
    <name type="scientific">Chaetomidium leptoderma</name>
    <dbReference type="NCBI Taxonomy" id="669021"/>
    <lineage>
        <taxon>Eukaryota</taxon>
        <taxon>Fungi</taxon>
        <taxon>Dikarya</taxon>
        <taxon>Ascomycota</taxon>
        <taxon>Pezizomycotina</taxon>
        <taxon>Sordariomycetes</taxon>
        <taxon>Sordariomycetidae</taxon>
        <taxon>Sordariales</taxon>
        <taxon>Chaetomiaceae</taxon>
        <taxon>Chaetomidium</taxon>
    </lineage>
</organism>